<dbReference type="SUPFAM" id="SSF52402">
    <property type="entry name" value="Adenine nucleotide alpha hydrolases-like"/>
    <property type="match status" value="1"/>
</dbReference>
<gene>
    <name evidence="2" type="ORF">UFOPK3609_00435</name>
</gene>
<sequence length="156" mass="16016">MGDVREHAEVTGGMVVGHDGSAGAQEALTWALRVAGRGHWPVHVVRAWSLTTAPSPAAATGGFIPPMEEWEQAVADQLRQHVAEVAAAGVDVTCHVVHAAPSRALVEASDTADLVVVGARGQGGFRGLLLGSVSNQVVEHAHCPVTVVREGTGTPG</sequence>
<proteinExistence type="predicted"/>
<dbReference type="PANTHER" id="PTHR31964:SF113">
    <property type="entry name" value="USPA DOMAIN-CONTAINING PROTEIN"/>
    <property type="match status" value="1"/>
</dbReference>
<dbReference type="InterPro" id="IPR014729">
    <property type="entry name" value="Rossmann-like_a/b/a_fold"/>
</dbReference>
<dbReference type="PANTHER" id="PTHR31964">
    <property type="entry name" value="ADENINE NUCLEOTIDE ALPHA HYDROLASES-LIKE SUPERFAMILY PROTEIN"/>
    <property type="match status" value="1"/>
</dbReference>
<reference evidence="2" key="1">
    <citation type="submission" date="2020-05" db="EMBL/GenBank/DDBJ databases">
        <authorList>
            <person name="Chiriac C."/>
            <person name="Salcher M."/>
            <person name="Ghai R."/>
            <person name="Kavagutti S V."/>
        </authorList>
    </citation>
    <scope>NUCLEOTIDE SEQUENCE</scope>
</reference>
<dbReference type="CDD" id="cd00293">
    <property type="entry name" value="USP-like"/>
    <property type="match status" value="1"/>
</dbReference>
<dbReference type="AlphaFoldDB" id="A0A6J7GB46"/>
<evidence type="ECO:0000313" key="2">
    <source>
        <dbReference type="EMBL" id="CAB4904054.1"/>
    </source>
</evidence>
<accession>A0A6J7GB46</accession>
<dbReference type="PRINTS" id="PR01438">
    <property type="entry name" value="UNVRSLSTRESS"/>
</dbReference>
<organism evidence="2">
    <name type="scientific">freshwater metagenome</name>
    <dbReference type="NCBI Taxonomy" id="449393"/>
    <lineage>
        <taxon>unclassified sequences</taxon>
        <taxon>metagenomes</taxon>
        <taxon>ecological metagenomes</taxon>
    </lineage>
</organism>
<name>A0A6J7GB46_9ZZZZ</name>
<dbReference type="Gene3D" id="3.40.50.620">
    <property type="entry name" value="HUPs"/>
    <property type="match status" value="1"/>
</dbReference>
<dbReference type="InterPro" id="IPR006015">
    <property type="entry name" value="Universal_stress_UspA"/>
</dbReference>
<protein>
    <submittedName>
        <fullName evidence="2">Unannotated protein</fullName>
    </submittedName>
</protein>
<evidence type="ECO:0000259" key="1">
    <source>
        <dbReference type="Pfam" id="PF00582"/>
    </source>
</evidence>
<dbReference type="InterPro" id="IPR006016">
    <property type="entry name" value="UspA"/>
</dbReference>
<dbReference type="Pfam" id="PF00582">
    <property type="entry name" value="Usp"/>
    <property type="match status" value="1"/>
</dbReference>
<dbReference type="EMBL" id="CAFBMQ010000041">
    <property type="protein sequence ID" value="CAB4904054.1"/>
    <property type="molecule type" value="Genomic_DNA"/>
</dbReference>
<feature type="domain" description="UspA" evidence="1">
    <location>
        <begin position="14"/>
        <end position="149"/>
    </location>
</feature>